<gene>
    <name evidence="8" type="ORF">METZ01_LOCUS293167</name>
</gene>
<dbReference type="InterPro" id="IPR015422">
    <property type="entry name" value="PyrdxlP-dep_Trfase_small"/>
</dbReference>
<dbReference type="PANTHER" id="PTHR43586:SF8">
    <property type="entry name" value="CYSTEINE DESULFURASE 1, CHLOROPLASTIC"/>
    <property type="match status" value="1"/>
</dbReference>
<dbReference type="InterPro" id="IPR015421">
    <property type="entry name" value="PyrdxlP-dep_Trfase_major"/>
</dbReference>
<dbReference type="GO" id="GO:0031071">
    <property type="term" value="F:cysteine desulfurase activity"/>
    <property type="evidence" value="ECO:0007669"/>
    <property type="project" value="UniProtKB-EC"/>
</dbReference>
<comment type="catalytic activity">
    <reaction evidence="6">
        <text>(sulfur carrier)-H + L-cysteine = (sulfur carrier)-SH + L-alanine</text>
        <dbReference type="Rhea" id="RHEA:43892"/>
        <dbReference type="Rhea" id="RHEA-COMP:14737"/>
        <dbReference type="Rhea" id="RHEA-COMP:14739"/>
        <dbReference type="ChEBI" id="CHEBI:29917"/>
        <dbReference type="ChEBI" id="CHEBI:35235"/>
        <dbReference type="ChEBI" id="CHEBI:57972"/>
        <dbReference type="ChEBI" id="CHEBI:64428"/>
        <dbReference type="EC" id="2.8.1.7"/>
    </reaction>
</comment>
<evidence type="ECO:0000256" key="4">
    <source>
        <dbReference type="ARBA" id="ARBA00022679"/>
    </source>
</evidence>
<dbReference type="SUPFAM" id="SSF53383">
    <property type="entry name" value="PLP-dependent transferases"/>
    <property type="match status" value="1"/>
</dbReference>
<name>A0A382LUZ6_9ZZZZ</name>
<dbReference type="Pfam" id="PF00266">
    <property type="entry name" value="Aminotran_5"/>
    <property type="match status" value="1"/>
</dbReference>
<feature type="non-terminal residue" evidence="8">
    <location>
        <position position="315"/>
    </location>
</feature>
<comment type="cofactor">
    <cofactor evidence="1">
        <name>pyridoxal 5'-phosphate</name>
        <dbReference type="ChEBI" id="CHEBI:597326"/>
    </cofactor>
</comment>
<protein>
    <recommendedName>
        <fullName evidence="3">cysteine desulfurase</fullName>
        <ecNumber evidence="3">2.8.1.7</ecNumber>
    </recommendedName>
</protein>
<dbReference type="GO" id="GO:0030170">
    <property type="term" value="F:pyridoxal phosphate binding"/>
    <property type="evidence" value="ECO:0007669"/>
    <property type="project" value="InterPro"/>
</dbReference>
<keyword evidence="5" id="KW-0663">Pyridoxal phosphate</keyword>
<reference evidence="8" key="1">
    <citation type="submission" date="2018-05" db="EMBL/GenBank/DDBJ databases">
        <authorList>
            <person name="Lanie J.A."/>
            <person name="Ng W.-L."/>
            <person name="Kazmierczak K.M."/>
            <person name="Andrzejewski T.M."/>
            <person name="Davidsen T.M."/>
            <person name="Wayne K.J."/>
            <person name="Tettelin H."/>
            <person name="Glass J.I."/>
            <person name="Rusch D."/>
            <person name="Podicherti R."/>
            <person name="Tsui H.-C.T."/>
            <person name="Winkler M.E."/>
        </authorList>
    </citation>
    <scope>NUCLEOTIDE SEQUENCE</scope>
</reference>
<organism evidence="8">
    <name type="scientific">marine metagenome</name>
    <dbReference type="NCBI Taxonomy" id="408172"/>
    <lineage>
        <taxon>unclassified sequences</taxon>
        <taxon>metagenomes</taxon>
        <taxon>ecological metagenomes</taxon>
    </lineage>
</organism>
<accession>A0A382LUZ6</accession>
<evidence type="ECO:0000256" key="5">
    <source>
        <dbReference type="ARBA" id="ARBA00022898"/>
    </source>
</evidence>
<dbReference type="Gene3D" id="3.40.640.10">
    <property type="entry name" value="Type I PLP-dependent aspartate aminotransferase-like (Major domain)"/>
    <property type="match status" value="1"/>
</dbReference>
<sequence>MAQEVNGHPLVYFDNAATTQKPRAVLEAVQRYYEHDNANVHRGIHELSNRATAAYEGARDRVAEFLNTFGREEIIFTRGTTESLNLVAATWGVENVKEGDTILLTELEHHSNIVPWQLLAQRTGARLKYIPVTGDDGRLDLEQLDTLLEGAKVLSLTHISNALGTINPVAEICAKARTAGVITVVDAAQSAGHLPLDVRVLGCDFLALSSHKLCGPTGIGVLFARSELQEAMPPYQGGGEMISKVGFFETEYNVPPHKFEAGTPNIAGAAGLHAALDYVETLGCDNIHAHDADLANYAHTQLSEFDGIRIFGPTK</sequence>
<dbReference type="PROSITE" id="PS00595">
    <property type="entry name" value="AA_TRANSFER_CLASS_5"/>
    <property type="match status" value="1"/>
</dbReference>
<dbReference type="Gene3D" id="3.90.1150.10">
    <property type="entry name" value="Aspartate Aminotransferase, domain 1"/>
    <property type="match status" value="1"/>
</dbReference>
<dbReference type="InterPro" id="IPR020578">
    <property type="entry name" value="Aminotrans_V_PyrdxlP_BS"/>
</dbReference>
<evidence type="ECO:0000256" key="1">
    <source>
        <dbReference type="ARBA" id="ARBA00001933"/>
    </source>
</evidence>
<keyword evidence="4" id="KW-0808">Transferase</keyword>
<dbReference type="CDD" id="cd06453">
    <property type="entry name" value="SufS_like"/>
    <property type="match status" value="1"/>
</dbReference>
<dbReference type="PANTHER" id="PTHR43586">
    <property type="entry name" value="CYSTEINE DESULFURASE"/>
    <property type="match status" value="1"/>
</dbReference>
<dbReference type="InterPro" id="IPR010970">
    <property type="entry name" value="Cys_dSase_SufS"/>
</dbReference>
<evidence type="ECO:0000259" key="7">
    <source>
        <dbReference type="Pfam" id="PF00266"/>
    </source>
</evidence>
<evidence type="ECO:0000256" key="6">
    <source>
        <dbReference type="ARBA" id="ARBA00050776"/>
    </source>
</evidence>
<feature type="domain" description="Aminotransferase class V" evidence="7">
    <location>
        <begin position="11"/>
        <end position="313"/>
    </location>
</feature>
<dbReference type="InterPro" id="IPR015424">
    <property type="entry name" value="PyrdxlP-dep_Trfase"/>
</dbReference>
<dbReference type="AlphaFoldDB" id="A0A382LUZ6"/>
<dbReference type="EMBL" id="UINC01089318">
    <property type="protein sequence ID" value="SVC40313.1"/>
    <property type="molecule type" value="Genomic_DNA"/>
</dbReference>
<dbReference type="GO" id="GO:0006534">
    <property type="term" value="P:cysteine metabolic process"/>
    <property type="evidence" value="ECO:0007669"/>
    <property type="project" value="InterPro"/>
</dbReference>
<comment type="similarity">
    <text evidence="2">Belongs to the class-V pyridoxal-phosphate-dependent aminotransferase family. Csd subfamily.</text>
</comment>
<dbReference type="EC" id="2.8.1.7" evidence="3"/>
<proteinExistence type="inferred from homology"/>
<evidence type="ECO:0000256" key="3">
    <source>
        <dbReference type="ARBA" id="ARBA00012239"/>
    </source>
</evidence>
<evidence type="ECO:0000256" key="2">
    <source>
        <dbReference type="ARBA" id="ARBA00010447"/>
    </source>
</evidence>
<dbReference type="InterPro" id="IPR000192">
    <property type="entry name" value="Aminotrans_V_dom"/>
</dbReference>
<evidence type="ECO:0000313" key="8">
    <source>
        <dbReference type="EMBL" id="SVC40313.1"/>
    </source>
</evidence>